<dbReference type="EMBL" id="AY484588">
    <property type="protein sequence ID" value="AAR96000.1"/>
    <property type="molecule type" value="Genomic_DNA"/>
</dbReference>
<evidence type="ECO:0000259" key="1">
    <source>
        <dbReference type="Pfam" id="PF07727"/>
    </source>
</evidence>
<protein>
    <submittedName>
        <fullName evidence="2">Polyprotein-like protein</fullName>
    </submittedName>
</protein>
<dbReference type="PANTHER" id="PTHR11439:SF496">
    <property type="entry name" value="RNA-DIRECTED DNA POLYMERASE"/>
    <property type="match status" value="1"/>
</dbReference>
<feature type="domain" description="Reverse transcriptase Ty1/copia-type" evidence="1">
    <location>
        <begin position="272"/>
        <end position="384"/>
    </location>
</feature>
<dbReference type="AlphaFoldDB" id="Q6RZV7"/>
<evidence type="ECO:0000313" key="2">
    <source>
        <dbReference type="EMBL" id="AAR96000.1"/>
    </source>
</evidence>
<dbReference type="PANTHER" id="PTHR11439">
    <property type="entry name" value="GAG-POL-RELATED RETROTRANSPOSON"/>
    <property type="match status" value="1"/>
</dbReference>
<gene>
    <name evidence="2" type="primary">G9-pp1</name>
</gene>
<organism evidence="2">
    <name type="scientific">Musa acuminata</name>
    <name type="common">Banana</name>
    <name type="synonym">Musa cavendishii</name>
    <dbReference type="NCBI Taxonomy" id="4641"/>
    <lineage>
        <taxon>Eukaryota</taxon>
        <taxon>Viridiplantae</taxon>
        <taxon>Streptophyta</taxon>
        <taxon>Embryophyta</taxon>
        <taxon>Tracheophyta</taxon>
        <taxon>Spermatophyta</taxon>
        <taxon>Magnoliopsida</taxon>
        <taxon>Liliopsida</taxon>
        <taxon>Zingiberales</taxon>
        <taxon>Musaceae</taxon>
        <taxon>Musa</taxon>
    </lineage>
</organism>
<accession>Q6RZV7</accession>
<reference evidence="2" key="1">
    <citation type="journal article" date="2004" name="Theor. Appl. Genet.">
        <title>Gene content and density in banana ( Musa acuminata) as revealed by genomic sequencing of BAC clones.</title>
        <authorList>
            <person name="Aert R."/>
            <person name="Sagi L."/>
            <person name="Volckaert G."/>
        </authorList>
    </citation>
    <scope>NUCLEOTIDE SEQUENCE</scope>
</reference>
<proteinExistence type="predicted"/>
<sequence>MKKIMYVLDTVMPTLEEGASGDEITRYVKMTEGTPVQNHILKKIEWIKKLIGLGMILEDDLQRTPSRKRSQFSMLVRPEKRKAEKSLKKGKGKGISGHIHEERIQKLLNDRYLDPFDYESYATCEPYLHEKMSNSPFSGIGERAIELYGHVYLMKYKSEAFEKFRKYKNEVKNKTGKSIKTLRSDRGTKRAVFLEKEHILDGDSGSMIELNEDGEFSSSTIPQLESVQVPNTQVLTLHRSDRVSHPPKRYVRHIEGENIEDIDPQTYEEGITSIDSMKRSYNFVKNEDEPCVYMKVTESAITFSVLYVDDILIISNDVGMLSTVKTWLSRHFSMKDLREASYILEIRIYRDRSKRILDLSQSRYIDTIVKRFDMKNSKRDLIPMRHGISLFRSISLKTHEERANMDRILYVSTIGYIIYVMLCTRPDIAYALSVMSIGSNLKVKGYTDSSFGSNVDDNKSNSGYVYTLNRGAVYRKSSKQDTTVDSTIEAEYIAIAKATKERVCMKKFITDL</sequence>
<name>Q6RZV7_MUSAC</name>
<dbReference type="Pfam" id="PF07727">
    <property type="entry name" value="RVT_2"/>
    <property type="match status" value="1"/>
</dbReference>
<dbReference type="CDD" id="cd09272">
    <property type="entry name" value="RNase_HI_RT_Ty1"/>
    <property type="match status" value="1"/>
</dbReference>
<dbReference type="InterPro" id="IPR013103">
    <property type="entry name" value="RVT_2"/>
</dbReference>